<dbReference type="STRING" id="368407.Memar_1952"/>
<keyword evidence="3" id="KW-1185">Reference proteome</keyword>
<dbReference type="EMBL" id="CP000562">
    <property type="protein sequence ID" value="ABN57878.1"/>
    <property type="molecule type" value="Genomic_DNA"/>
</dbReference>
<dbReference type="AlphaFoldDB" id="A3CWX8"/>
<reference evidence="2 3" key="1">
    <citation type="journal article" date="2009" name="Stand. Genomic Sci.">
        <title>Complete genome sequence of Methanoculleus marisnigri Romesser et al. 1981 type strain JR1.</title>
        <authorList>
            <person name="Anderson I.J."/>
            <person name="Sieprawska-Lupa M."/>
            <person name="Lapidus A."/>
            <person name="Nolan M."/>
            <person name="Copeland A."/>
            <person name="Glavina Del Rio T."/>
            <person name="Tice H."/>
            <person name="Dalin E."/>
            <person name="Barry K."/>
            <person name="Saunders E."/>
            <person name="Han C."/>
            <person name="Brettin T."/>
            <person name="Detter J.C."/>
            <person name="Bruce D."/>
            <person name="Mikhailova N."/>
            <person name="Pitluck S."/>
            <person name="Hauser L."/>
            <person name="Land M."/>
            <person name="Lucas S."/>
            <person name="Richardson P."/>
            <person name="Whitman W.B."/>
            <person name="Kyrpides N.C."/>
        </authorList>
    </citation>
    <scope>NUCLEOTIDE SEQUENCE [LARGE SCALE GENOMIC DNA]</scope>
    <source>
        <strain evidence="3">ATCC 35101 / DSM 1498 / JR1</strain>
    </source>
</reference>
<feature type="region of interest" description="Disordered" evidence="1">
    <location>
        <begin position="21"/>
        <end position="44"/>
    </location>
</feature>
<sequence length="84" mass="9597">MDLSWEILTIVRRSGLPLQTKRIEPYDTTPADSPPYERNRGESPQALIRDRTIESHFDIPSPAILPLVTHDILLEKKQVTGKHP</sequence>
<name>A3CWX8_METMJ</name>
<proteinExistence type="predicted"/>
<gene>
    <name evidence="2" type="ordered locus">Memar_1952</name>
</gene>
<dbReference type="KEGG" id="mem:Memar_1952"/>
<evidence type="ECO:0000256" key="1">
    <source>
        <dbReference type="SAM" id="MobiDB-lite"/>
    </source>
</evidence>
<protein>
    <submittedName>
        <fullName evidence="2">Uncharacterized protein</fullName>
    </submittedName>
</protein>
<organism evidence="2 3">
    <name type="scientific">Methanoculleus marisnigri (strain ATCC 35101 / DSM 1498 / JR1)</name>
    <dbReference type="NCBI Taxonomy" id="368407"/>
    <lineage>
        <taxon>Archaea</taxon>
        <taxon>Methanobacteriati</taxon>
        <taxon>Methanobacteriota</taxon>
        <taxon>Stenosarchaea group</taxon>
        <taxon>Methanomicrobia</taxon>
        <taxon>Methanomicrobiales</taxon>
        <taxon>Methanomicrobiaceae</taxon>
        <taxon>Methanoculleus</taxon>
    </lineage>
</organism>
<accession>A3CWX8</accession>
<dbReference type="HOGENOM" id="CLU_2519796_0_0_2"/>
<dbReference type="Proteomes" id="UP000002146">
    <property type="component" value="Chromosome"/>
</dbReference>
<evidence type="ECO:0000313" key="3">
    <source>
        <dbReference type="Proteomes" id="UP000002146"/>
    </source>
</evidence>
<evidence type="ECO:0000313" key="2">
    <source>
        <dbReference type="EMBL" id="ABN57878.1"/>
    </source>
</evidence>